<dbReference type="EMBL" id="CP079216">
    <property type="protein sequence ID" value="QXT63474.1"/>
    <property type="molecule type" value="Genomic_DNA"/>
</dbReference>
<reference evidence="3 4" key="1">
    <citation type="submission" date="2021-07" db="EMBL/GenBank/DDBJ databases">
        <title>complete genome sequencing of Tessaracoccus sp.J1M15.</title>
        <authorList>
            <person name="Bae J.-W."/>
            <person name="Kim D.-y."/>
        </authorList>
    </citation>
    <scope>NUCLEOTIDE SEQUENCE [LARGE SCALE GENOMIC DNA]</scope>
    <source>
        <strain evidence="3 4">J1M15</strain>
    </source>
</reference>
<name>A0ABX8SKH7_9ACTN</name>
<evidence type="ECO:0000313" key="4">
    <source>
        <dbReference type="Proteomes" id="UP000824504"/>
    </source>
</evidence>
<protein>
    <submittedName>
        <fullName evidence="3">Alpha/beta hydrolase</fullName>
    </submittedName>
</protein>
<feature type="domain" description="Alpha/beta hydrolase fold-3" evidence="2">
    <location>
        <begin position="48"/>
        <end position="253"/>
    </location>
</feature>
<dbReference type="InterPro" id="IPR013094">
    <property type="entry name" value="AB_hydrolase_3"/>
</dbReference>
<proteinExistence type="predicted"/>
<evidence type="ECO:0000259" key="2">
    <source>
        <dbReference type="Pfam" id="PF07859"/>
    </source>
</evidence>
<gene>
    <name evidence="3" type="ORF">KDB89_03055</name>
</gene>
<keyword evidence="1 3" id="KW-0378">Hydrolase</keyword>
<sequence>MLKLLRKINGAPSAIREGVVDRELAVGRDGIAAIVHEPAGRTRPSPAVVWIHGGGMISGSARNVNAWASGFAADLDALVIAPDYRLAPENPYPAAIDDCFDALRWLVEHAEELGVDPSRIAVGGESAGGGLAAALAQRAHDAGIPLRLQVLVSPMLDDRTVTRAESDGTVTLAWTVPSNRFGWAAYLDGEPGAQTVPPYAAAARRDDLSGLAPAWIMVGTVDLFHQETVEYATRLKQAGVPTELVTIPGAHHAAEVVKPAHPAVADARARRLAALRSALTV</sequence>
<dbReference type="InterPro" id="IPR050300">
    <property type="entry name" value="GDXG_lipolytic_enzyme"/>
</dbReference>
<evidence type="ECO:0000256" key="1">
    <source>
        <dbReference type="ARBA" id="ARBA00022801"/>
    </source>
</evidence>
<evidence type="ECO:0000313" key="3">
    <source>
        <dbReference type="EMBL" id="QXT63474.1"/>
    </source>
</evidence>
<dbReference type="PANTHER" id="PTHR48081">
    <property type="entry name" value="AB HYDROLASE SUPERFAMILY PROTEIN C4A8.06C"/>
    <property type="match status" value="1"/>
</dbReference>
<dbReference type="Proteomes" id="UP000824504">
    <property type="component" value="Chromosome"/>
</dbReference>
<dbReference type="PANTHER" id="PTHR48081:SF8">
    <property type="entry name" value="ALPHA_BETA HYDROLASE FOLD-3 DOMAIN-CONTAINING PROTEIN-RELATED"/>
    <property type="match status" value="1"/>
</dbReference>
<accession>A0ABX8SKH7</accession>
<dbReference type="GO" id="GO:0016787">
    <property type="term" value="F:hydrolase activity"/>
    <property type="evidence" value="ECO:0007669"/>
    <property type="project" value="UniProtKB-KW"/>
</dbReference>
<organism evidence="3 4">
    <name type="scientific">Tessaracoccus palaemonis</name>
    <dbReference type="NCBI Taxonomy" id="2829499"/>
    <lineage>
        <taxon>Bacteria</taxon>
        <taxon>Bacillati</taxon>
        <taxon>Actinomycetota</taxon>
        <taxon>Actinomycetes</taxon>
        <taxon>Propionibacteriales</taxon>
        <taxon>Propionibacteriaceae</taxon>
        <taxon>Tessaracoccus</taxon>
    </lineage>
</organism>
<keyword evidence="4" id="KW-1185">Reference proteome</keyword>
<dbReference type="RefSeq" id="WP_219083402.1">
    <property type="nucleotide sequence ID" value="NZ_CP079216.1"/>
</dbReference>
<dbReference type="Pfam" id="PF07859">
    <property type="entry name" value="Abhydrolase_3"/>
    <property type="match status" value="1"/>
</dbReference>